<dbReference type="PANTHER" id="PTHR21240:SF28">
    <property type="entry name" value="ISO-OROTATE DECARBOXYLASE (EUROFUNG)"/>
    <property type="match status" value="1"/>
</dbReference>
<dbReference type="InterPro" id="IPR032465">
    <property type="entry name" value="ACMSD"/>
</dbReference>
<dbReference type="Proteomes" id="UP001527099">
    <property type="component" value="Unassembled WGS sequence"/>
</dbReference>
<gene>
    <name evidence="3" type="ORF">M5X19_35840</name>
</gene>
<evidence type="ECO:0000313" key="4">
    <source>
        <dbReference type="Proteomes" id="UP001527099"/>
    </source>
</evidence>
<dbReference type="RefSeq" id="WP_268618660.1">
    <property type="nucleotide sequence ID" value="NZ_JAMDMX010000210.1"/>
</dbReference>
<dbReference type="InterPro" id="IPR032466">
    <property type="entry name" value="Metal_Hydrolase"/>
</dbReference>
<dbReference type="Pfam" id="PF04909">
    <property type="entry name" value="Amidohydro_2"/>
    <property type="match status" value="1"/>
</dbReference>
<feature type="domain" description="Amidohydrolase-related" evidence="2">
    <location>
        <begin position="23"/>
        <end position="367"/>
    </location>
</feature>
<proteinExistence type="predicted"/>
<evidence type="ECO:0000259" key="2">
    <source>
        <dbReference type="Pfam" id="PF04909"/>
    </source>
</evidence>
<dbReference type="Gene3D" id="3.20.20.140">
    <property type="entry name" value="Metal-dependent hydrolases"/>
    <property type="match status" value="1"/>
</dbReference>
<sequence length="379" mass="43773">MSLEIEKPAKQLIKPKLKKSIIDCDIHHNVRDIKDIFPYLPKNYREQIELWGTQLPDFPFMNGGLRGRMNNSYPPSGGNAGSDLQFMREQHLDPYNVEYGILTGEFPWQYASQQVDYAAALCSAYNDWTVEYWLEKDSRLRGSILIPIQDPNLAVKEIHRLGNHPGMVQVLAYGGARMPYGQRFYHPIYEACAQYGLPFTIHVGMEGVGINSAPTGVGYPSYYIEYRALRPQVYMAHLASFIFEGVFEFFPTFKVVLLEAGVFWVPPYLWRLDQDWKGLRHQTPWVKKPPSEYFKSNVYIGSQPIEETPNIDAFTSMLEWTHAKDSLLFCSDYPHWDYDSPLLSFPKLEGDLWEHIFYENARKLYKLPSRSAKQGGVVS</sequence>
<name>A0ABT4GPN0_9BACL</name>
<reference evidence="3 4" key="1">
    <citation type="submission" date="2022-05" db="EMBL/GenBank/DDBJ databases">
        <title>Genome Sequencing of Bee-Associated Microbes.</title>
        <authorList>
            <person name="Dunlap C."/>
        </authorList>
    </citation>
    <scope>NUCLEOTIDE SEQUENCE [LARGE SCALE GENOMIC DNA]</scope>
    <source>
        <strain evidence="3 4">NRRL B-14421</strain>
    </source>
</reference>
<dbReference type="EMBL" id="JAMDMX010000210">
    <property type="protein sequence ID" value="MCY9698174.1"/>
    <property type="molecule type" value="Genomic_DNA"/>
</dbReference>
<keyword evidence="4" id="KW-1185">Reference proteome</keyword>
<dbReference type="InterPro" id="IPR006680">
    <property type="entry name" value="Amidohydro-rel"/>
</dbReference>
<evidence type="ECO:0000256" key="1">
    <source>
        <dbReference type="ARBA" id="ARBA00023239"/>
    </source>
</evidence>
<protein>
    <submittedName>
        <fullName evidence="3">Amidohydrolase family protein</fullName>
    </submittedName>
</protein>
<organism evidence="3 4">
    <name type="scientific">Paenibacillus alginolyticus</name>
    <dbReference type="NCBI Taxonomy" id="59839"/>
    <lineage>
        <taxon>Bacteria</taxon>
        <taxon>Bacillati</taxon>
        <taxon>Bacillota</taxon>
        <taxon>Bacilli</taxon>
        <taxon>Bacillales</taxon>
        <taxon>Paenibacillaceae</taxon>
        <taxon>Paenibacillus</taxon>
    </lineage>
</organism>
<evidence type="ECO:0000313" key="3">
    <source>
        <dbReference type="EMBL" id="MCY9698174.1"/>
    </source>
</evidence>
<keyword evidence="1" id="KW-0456">Lyase</keyword>
<dbReference type="PANTHER" id="PTHR21240">
    <property type="entry name" value="2-AMINO-3-CARBOXYLMUCONATE-6-SEMIALDEHYDE DECARBOXYLASE"/>
    <property type="match status" value="1"/>
</dbReference>
<comment type="caution">
    <text evidence="3">The sequence shown here is derived from an EMBL/GenBank/DDBJ whole genome shotgun (WGS) entry which is preliminary data.</text>
</comment>
<dbReference type="SUPFAM" id="SSF51556">
    <property type="entry name" value="Metallo-dependent hydrolases"/>
    <property type="match status" value="1"/>
</dbReference>
<accession>A0ABT4GPN0</accession>